<dbReference type="PANTHER" id="PTHR38849:SF1">
    <property type="entry name" value="SMALL SECRETED PROTEIN"/>
    <property type="match status" value="1"/>
</dbReference>
<dbReference type="AlphaFoldDB" id="A0AAN6LU63"/>
<feature type="region of interest" description="Disordered" evidence="1">
    <location>
        <begin position="176"/>
        <end position="230"/>
    </location>
</feature>
<feature type="chain" id="PRO_5042813401" description="Small secreted protein" evidence="2">
    <location>
        <begin position="18"/>
        <end position="230"/>
    </location>
</feature>
<protein>
    <recommendedName>
        <fullName evidence="5">Small secreted protein</fullName>
    </recommendedName>
</protein>
<feature type="compositionally biased region" description="Acidic residues" evidence="1">
    <location>
        <begin position="197"/>
        <end position="230"/>
    </location>
</feature>
<keyword evidence="4" id="KW-1185">Reference proteome</keyword>
<reference evidence="3 4" key="1">
    <citation type="submission" date="2021-02" db="EMBL/GenBank/DDBJ databases">
        <title>Genome assembly of Pseudopithomyces chartarum.</title>
        <authorList>
            <person name="Jauregui R."/>
            <person name="Singh J."/>
            <person name="Voisey C."/>
        </authorList>
    </citation>
    <scope>NUCLEOTIDE SEQUENCE [LARGE SCALE GENOMIC DNA]</scope>
    <source>
        <strain evidence="3 4">AGR01</strain>
    </source>
</reference>
<evidence type="ECO:0008006" key="5">
    <source>
        <dbReference type="Google" id="ProtNLM"/>
    </source>
</evidence>
<accession>A0AAN6LU63</accession>
<keyword evidence="2" id="KW-0732">Signal</keyword>
<evidence type="ECO:0000256" key="2">
    <source>
        <dbReference type="SAM" id="SignalP"/>
    </source>
</evidence>
<organism evidence="3 4">
    <name type="scientific">Pseudopithomyces chartarum</name>
    <dbReference type="NCBI Taxonomy" id="1892770"/>
    <lineage>
        <taxon>Eukaryota</taxon>
        <taxon>Fungi</taxon>
        <taxon>Dikarya</taxon>
        <taxon>Ascomycota</taxon>
        <taxon>Pezizomycotina</taxon>
        <taxon>Dothideomycetes</taxon>
        <taxon>Pleosporomycetidae</taxon>
        <taxon>Pleosporales</taxon>
        <taxon>Massarineae</taxon>
        <taxon>Didymosphaeriaceae</taxon>
        <taxon>Pseudopithomyces</taxon>
    </lineage>
</organism>
<evidence type="ECO:0000256" key="1">
    <source>
        <dbReference type="SAM" id="MobiDB-lite"/>
    </source>
</evidence>
<gene>
    <name evidence="3" type="ORF">GRF29_154g813178</name>
</gene>
<sequence length="230" mass="23892">MHFYTITLLSLTALSAAAPVAKRQGSVLGSTTYNDISISGGTAGNAEAEALAIFANLDTANPENISKEDQKALNEVNQVANDAETEAFNPAIEAATGEEADALQRGKIKNKVLKLEATVLKLQAQQAQGTDVSEKLADEQKKLKNNIALDAAEAGKASTALPFDATVGSARKTRSLAVARDAANADAQSTANNAAADDSDDDDTDDEADDATDDEADDSDASDDEAEDDD</sequence>
<dbReference type="PANTHER" id="PTHR38849">
    <property type="entry name" value="SMALL SECRETED PROTEIN"/>
    <property type="match status" value="1"/>
</dbReference>
<evidence type="ECO:0000313" key="3">
    <source>
        <dbReference type="EMBL" id="KAK3202815.1"/>
    </source>
</evidence>
<feature type="compositionally biased region" description="Low complexity" evidence="1">
    <location>
        <begin position="181"/>
        <end position="196"/>
    </location>
</feature>
<dbReference type="Proteomes" id="UP001280581">
    <property type="component" value="Unassembled WGS sequence"/>
</dbReference>
<evidence type="ECO:0000313" key="4">
    <source>
        <dbReference type="Proteomes" id="UP001280581"/>
    </source>
</evidence>
<name>A0AAN6LU63_9PLEO</name>
<comment type="caution">
    <text evidence="3">The sequence shown here is derived from an EMBL/GenBank/DDBJ whole genome shotgun (WGS) entry which is preliminary data.</text>
</comment>
<feature type="signal peptide" evidence="2">
    <location>
        <begin position="1"/>
        <end position="17"/>
    </location>
</feature>
<proteinExistence type="predicted"/>
<dbReference type="EMBL" id="WVTA01000013">
    <property type="protein sequence ID" value="KAK3202815.1"/>
    <property type="molecule type" value="Genomic_DNA"/>
</dbReference>